<evidence type="ECO:0000256" key="4">
    <source>
        <dbReference type="ARBA" id="ARBA00022679"/>
    </source>
</evidence>
<evidence type="ECO:0000313" key="12">
    <source>
        <dbReference type="EMBL" id="AKA76341.1"/>
    </source>
</evidence>
<dbReference type="InterPro" id="IPR020536">
    <property type="entry name" value="ThiI_AANH"/>
</dbReference>
<dbReference type="GO" id="GO:0005829">
    <property type="term" value="C:cytosol"/>
    <property type="evidence" value="ECO:0007669"/>
    <property type="project" value="TreeGrafter"/>
</dbReference>
<dbReference type="GeneID" id="1455476"/>
<dbReference type="InterPro" id="IPR054173">
    <property type="entry name" value="ThiI_fer"/>
</dbReference>
<dbReference type="GO" id="GO:0052837">
    <property type="term" value="P:thiazole biosynthetic process"/>
    <property type="evidence" value="ECO:0007669"/>
    <property type="project" value="TreeGrafter"/>
</dbReference>
<dbReference type="PROSITE" id="PS51165">
    <property type="entry name" value="THUMP"/>
    <property type="match status" value="1"/>
</dbReference>
<dbReference type="GO" id="GO:0000049">
    <property type="term" value="F:tRNA binding"/>
    <property type="evidence" value="ECO:0007669"/>
    <property type="project" value="UniProtKB-UniRule"/>
</dbReference>
<dbReference type="EMBL" id="CP033240">
    <property type="protein sequence ID" value="AZF81190.1"/>
    <property type="molecule type" value="Genomic_DNA"/>
</dbReference>
<keyword evidence="6 9" id="KW-0067">ATP-binding</keyword>
<dbReference type="Proteomes" id="UP000594632">
    <property type="component" value="Chromosome"/>
</dbReference>
<evidence type="ECO:0000313" key="22">
    <source>
        <dbReference type="EMBL" id="SAI83869.1"/>
    </source>
</evidence>
<reference evidence="21 34" key="6">
    <citation type="journal article" date="2020" name="Nat. Commun.">
        <title>The structures of two archaeal type IV pili illuminate evolutionary relationships.</title>
        <authorList>
            <person name="Wang F."/>
            <person name="Baquero D.P."/>
            <person name="Su Z."/>
            <person name="Beltran L.C."/>
            <person name="Prangishvili D."/>
            <person name="Krupovic M."/>
            <person name="Egelman E.H."/>
        </authorList>
    </citation>
    <scope>NUCLEOTIDE SEQUENCE [LARGE SCALE GENOMIC DNA]</scope>
    <source>
        <strain evidence="21 34">POZ149</strain>
    </source>
</reference>
<dbReference type="AlphaFoldDB" id="A0A0E3GUX7"/>
<evidence type="ECO:0000256" key="6">
    <source>
        <dbReference type="ARBA" id="ARBA00022840"/>
    </source>
</evidence>
<dbReference type="GeneID" id="44129306"/>
<dbReference type="Proteomes" id="UP000269431">
    <property type="component" value="Chromosome"/>
</dbReference>
<keyword evidence="2 9" id="KW-0963">Cytoplasm</keyword>
<dbReference type="Pfam" id="PF02568">
    <property type="entry name" value="ThiI"/>
    <property type="match status" value="1"/>
</dbReference>
<evidence type="ECO:0000256" key="3">
    <source>
        <dbReference type="ARBA" id="ARBA00022555"/>
    </source>
</evidence>
<evidence type="ECO:0000313" key="11">
    <source>
        <dbReference type="EMBL" id="AKA73644.1"/>
    </source>
</evidence>
<dbReference type="PATRIC" id="fig|2287.6.peg.1400"/>
<dbReference type="CDD" id="cd01712">
    <property type="entry name" value="PPase_ThiI"/>
    <property type="match status" value="1"/>
</dbReference>
<evidence type="ECO:0000313" key="27">
    <source>
        <dbReference type="Proteomes" id="UP000267993"/>
    </source>
</evidence>
<dbReference type="HAMAP" id="MF_00021">
    <property type="entry name" value="ThiI"/>
    <property type="match status" value="1"/>
</dbReference>
<evidence type="ECO:0000313" key="13">
    <source>
        <dbReference type="EMBL" id="AKA79033.1"/>
    </source>
</evidence>
<comment type="function">
    <text evidence="9">Catalyzes the ATP-dependent transfer of a sulfur to tRNA to produce 4-thiouridine in position 8 of tRNAs, which functions as a near-UV photosensor. Also catalyzes the transfer of sulfur to the sulfur carrier protein ThiS, forming ThiS-thiocarboxylate. This is a step in the synthesis of thiazole, in the thiamine biosynthesis pathway. The sulfur is donated as persulfide by IscS.</text>
</comment>
<sequence length="371" mass="41848">MLVIIRPSGEIALKSPRSRRNFEYTLINNIRNTIGGGKIWRSQGVILLEVNDNNANIEALSEVFGISSFSPVIAIKSNNLEDIVNKAKEIFAEIVKGKIFAVRAKRIGSHSFTSLDVERRAGEALYPYSKGVDLENPEVEIFIEIRNEMTYFYHKVIKGPKGLPVGVAGKTVVLFSGGIDSPVATWMMMKRGSVPIILNFNLGGDLHKELVLKELNMLKRWSGGHKLKIFIVKGTDVFIKLSQVERRSRVVMLKRVMYKTAEKLCEKTNAKSITTGESLSQVSSQTMANLYVTEYGIKYPIFRPLIGFDKEEIVDIARKIGTYKHSIKLPEYCAISTKARTSEDLNEILKNEERLNVDYEKILENSEVIEL</sequence>
<dbReference type="Gene3D" id="3.40.50.620">
    <property type="entry name" value="HUPs"/>
    <property type="match status" value="1"/>
</dbReference>
<dbReference type="Pfam" id="PF22025">
    <property type="entry name" value="ThiI_fer"/>
    <property type="match status" value="1"/>
</dbReference>
<evidence type="ECO:0000256" key="1">
    <source>
        <dbReference type="ARBA" id="ARBA00004496"/>
    </source>
</evidence>
<dbReference type="EMBL" id="CP033235">
    <property type="protein sequence ID" value="AZF68113.1"/>
    <property type="molecule type" value="Genomic_DNA"/>
</dbReference>
<evidence type="ECO:0000259" key="10">
    <source>
        <dbReference type="PROSITE" id="PS51165"/>
    </source>
</evidence>
<dbReference type="EMBL" id="CP033236">
    <property type="protein sequence ID" value="AZF70733.1"/>
    <property type="molecule type" value="Genomic_DNA"/>
</dbReference>
<accession>A0A0E3GUX7</accession>
<dbReference type="Proteomes" id="UP000267993">
    <property type="component" value="Chromosome"/>
</dbReference>
<evidence type="ECO:0000313" key="17">
    <source>
        <dbReference type="EMBL" id="AZF75977.1"/>
    </source>
</evidence>
<dbReference type="KEGG" id="ssoa:SULA_1351"/>
<comment type="catalytic activity">
    <reaction evidence="9">
        <text>[ThiI sulfur-carrier protein]-S-sulfanyl-L-cysteine + a uridine in tRNA + 2 reduced [2Fe-2S]-[ferredoxin] + ATP + H(+) = [ThiI sulfur-carrier protein]-L-cysteine + a 4-thiouridine in tRNA + 2 oxidized [2Fe-2S]-[ferredoxin] + AMP + diphosphate</text>
        <dbReference type="Rhea" id="RHEA:24176"/>
        <dbReference type="Rhea" id="RHEA-COMP:10000"/>
        <dbReference type="Rhea" id="RHEA-COMP:10001"/>
        <dbReference type="Rhea" id="RHEA-COMP:13337"/>
        <dbReference type="Rhea" id="RHEA-COMP:13338"/>
        <dbReference type="Rhea" id="RHEA-COMP:13339"/>
        <dbReference type="Rhea" id="RHEA-COMP:13340"/>
        <dbReference type="ChEBI" id="CHEBI:15378"/>
        <dbReference type="ChEBI" id="CHEBI:29950"/>
        <dbReference type="ChEBI" id="CHEBI:30616"/>
        <dbReference type="ChEBI" id="CHEBI:33019"/>
        <dbReference type="ChEBI" id="CHEBI:33737"/>
        <dbReference type="ChEBI" id="CHEBI:33738"/>
        <dbReference type="ChEBI" id="CHEBI:61963"/>
        <dbReference type="ChEBI" id="CHEBI:65315"/>
        <dbReference type="ChEBI" id="CHEBI:136798"/>
        <dbReference type="ChEBI" id="CHEBI:456215"/>
        <dbReference type="EC" id="2.8.1.4"/>
    </reaction>
</comment>
<dbReference type="SUPFAM" id="SSF52402">
    <property type="entry name" value="Adenine nucleotide alpha hydrolases-like"/>
    <property type="match status" value="1"/>
</dbReference>
<comment type="pathway">
    <text evidence="9">Cofactor biosynthesis; thiamine diphosphate biosynthesis.</text>
</comment>
<evidence type="ECO:0000313" key="23">
    <source>
        <dbReference type="Proteomes" id="UP000033057"/>
    </source>
</evidence>
<dbReference type="EMBL" id="CP011055">
    <property type="protein sequence ID" value="AKA73644.1"/>
    <property type="molecule type" value="Genomic_DNA"/>
</dbReference>
<keyword evidence="8 9" id="KW-0784">Thiamine biosynthesis</keyword>
<dbReference type="RefSeq" id="WP_009990625.1">
    <property type="nucleotide sequence ID" value="NZ_CP011055.2"/>
</dbReference>
<evidence type="ECO:0000313" key="15">
    <source>
        <dbReference type="EMBL" id="AZF70733.1"/>
    </source>
</evidence>
<dbReference type="Proteomes" id="UP000275843">
    <property type="component" value="Chromosome"/>
</dbReference>
<feature type="binding site" evidence="9">
    <location>
        <begin position="174"/>
        <end position="175"/>
    </location>
    <ligand>
        <name>ATP</name>
        <dbReference type="ChEBI" id="CHEBI:30616"/>
    </ligand>
</feature>
<evidence type="ECO:0000313" key="32">
    <source>
        <dbReference type="Proteomes" id="UP000278715"/>
    </source>
</evidence>
<evidence type="ECO:0000313" key="16">
    <source>
        <dbReference type="EMBL" id="AZF73353.1"/>
    </source>
</evidence>
<dbReference type="Pfam" id="PF02926">
    <property type="entry name" value="THUMP"/>
    <property type="match status" value="1"/>
</dbReference>
<feature type="domain" description="THUMP" evidence="10">
    <location>
        <begin position="54"/>
        <end position="156"/>
    </location>
</feature>
<evidence type="ECO:0000313" key="24">
    <source>
        <dbReference type="Proteomes" id="UP000033085"/>
    </source>
</evidence>
<dbReference type="InterPro" id="IPR003720">
    <property type="entry name" value="tRNA_STrfase"/>
</dbReference>
<keyword evidence="7 9" id="KW-0694">RNA-binding</keyword>
<dbReference type="SMART" id="SM00981">
    <property type="entry name" value="THUMP"/>
    <property type="match status" value="1"/>
</dbReference>
<evidence type="ECO:0000313" key="28">
    <source>
        <dbReference type="Proteomes" id="UP000269431"/>
    </source>
</evidence>
<dbReference type="UniPathway" id="UPA00060"/>
<dbReference type="Proteomes" id="UP000033057">
    <property type="component" value="Chromosome"/>
</dbReference>
<comment type="catalytic activity">
    <reaction evidence="9">
        <text>[ThiS sulfur-carrier protein]-C-terminal Gly-Gly-AMP + S-sulfanyl-L-cysteinyl-[cysteine desulfurase] + AH2 = [ThiS sulfur-carrier protein]-C-terminal-Gly-aminoethanethioate + L-cysteinyl-[cysteine desulfurase] + A + AMP + 2 H(+)</text>
        <dbReference type="Rhea" id="RHEA:43340"/>
        <dbReference type="Rhea" id="RHEA-COMP:12157"/>
        <dbReference type="Rhea" id="RHEA-COMP:12158"/>
        <dbReference type="Rhea" id="RHEA-COMP:12910"/>
        <dbReference type="Rhea" id="RHEA-COMP:19908"/>
        <dbReference type="ChEBI" id="CHEBI:13193"/>
        <dbReference type="ChEBI" id="CHEBI:15378"/>
        <dbReference type="ChEBI" id="CHEBI:17499"/>
        <dbReference type="ChEBI" id="CHEBI:29950"/>
        <dbReference type="ChEBI" id="CHEBI:61963"/>
        <dbReference type="ChEBI" id="CHEBI:90618"/>
        <dbReference type="ChEBI" id="CHEBI:232372"/>
        <dbReference type="ChEBI" id="CHEBI:456215"/>
    </reaction>
</comment>
<feature type="binding site" evidence="9">
    <location>
        <position position="285"/>
    </location>
    <ligand>
        <name>ATP</name>
        <dbReference type="ChEBI" id="CHEBI:30616"/>
    </ligand>
</feature>
<dbReference type="InterPro" id="IPR014729">
    <property type="entry name" value="Rossmann-like_a/b/a_fold"/>
</dbReference>
<dbReference type="EMBL" id="CP033238">
    <property type="protein sequence ID" value="AZF75977.1"/>
    <property type="molecule type" value="Genomic_DNA"/>
</dbReference>
<dbReference type="InterPro" id="IPR049962">
    <property type="entry name" value="THUMP_ThiI"/>
</dbReference>
<protein>
    <recommendedName>
        <fullName evidence="9">Probable tRNA sulfurtransferase</fullName>
        <ecNumber evidence="9">2.8.1.4</ecNumber>
    </recommendedName>
    <alternativeName>
        <fullName evidence="9">Sulfur carrier protein ThiS sulfurtransferase</fullName>
    </alternativeName>
    <alternativeName>
        <fullName evidence="9">Thiamine biosynthesis protein ThiI</fullName>
    </alternativeName>
    <alternativeName>
        <fullName evidence="9">tRNA 4-thiouridine synthase</fullName>
    </alternativeName>
</protein>
<evidence type="ECO:0000256" key="2">
    <source>
        <dbReference type="ARBA" id="ARBA00022490"/>
    </source>
</evidence>
<dbReference type="EMBL" id="CP033241">
    <property type="protein sequence ID" value="AZF83828.1"/>
    <property type="molecule type" value="Genomic_DNA"/>
</dbReference>
<evidence type="ECO:0000256" key="7">
    <source>
        <dbReference type="ARBA" id="ARBA00022884"/>
    </source>
</evidence>
<dbReference type="SMR" id="A0A0E3GUX7"/>
<evidence type="ECO:0000313" key="20">
    <source>
        <dbReference type="EMBL" id="AZF83828.1"/>
    </source>
</evidence>
<dbReference type="EMBL" id="CP011056">
    <property type="protein sequence ID" value="AKA76341.1"/>
    <property type="molecule type" value="Genomic_DNA"/>
</dbReference>
<dbReference type="InterPro" id="IPR004114">
    <property type="entry name" value="THUMP_dom"/>
</dbReference>
<dbReference type="KEGG" id="ssof:SULC_1350"/>
<dbReference type="GO" id="GO:0009229">
    <property type="term" value="P:thiamine diphosphate biosynthetic process"/>
    <property type="evidence" value="ECO:0007669"/>
    <property type="project" value="UniProtKB-UniRule"/>
</dbReference>
<evidence type="ECO:0000313" key="19">
    <source>
        <dbReference type="EMBL" id="AZF81190.1"/>
    </source>
</evidence>
<proteinExistence type="inferred from homology"/>
<feature type="binding site" evidence="9">
    <location>
        <begin position="199"/>
        <end position="200"/>
    </location>
    <ligand>
        <name>ATP</name>
        <dbReference type="ChEBI" id="CHEBI:30616"/>
    </ligand>
</feature>
<dbReference type="FunFam" id="3.40.50.620:FF:000053">
    <property type="entry name" value="Probable tRNA sulfurtransferase"/>
    <property type="match status" value="1"/>
</dbReference>
<name>A0A0E3GUX7_SACSO</name>
<evidence type="ECO:0000313" key="18">
    <source>
        <dbReference type="EMBL" id="AZF78587.1"/>
    </source>
</evidence>
<dbReference type="InterPro" id="IPR049961">
    <property type="entry name" value="ThiI_N"/>
</dbReference>
<dbReference type="InterPro" id="IPR050102">
    <property type="entry name" value="tRNA_sulfurtransferase_ThiI"/>
</dbReference>
<gene>
    <name evidence="9 12" type="primary">thiI</name>
    <name evidence="21" type="ORF">HFC64_13175</name>
    <name evidence="22" type="ORF">SSOP1_0315</name>
    <name evidence="13" type="ORF">SULA_1351</name>
    <name evidence="11" type="ORF">SULB_1352</name>
    <name evidence="12" type="ORF">SULC_1350</name>
    <name evidence="14" type="ORF">SULG_06705</name>
    <name evidence="15" type="ORF">SULH_06705</name>
    <name evidence="16" type="ORF">SULI_06705</name>
    <name evidence="17" type="ORF">SULM_06705</name>
    <name evidence="18" type="ORF">SULN_06705</name>
    <name evidence="19" type="ORF">SULO_06715</name>
    <name evidence="20" type="ORF">SULZ_06950</name>
</gene>
<evidence type="ECO:0000313" key="14">
    <source>
        <dbReference type="EMBL" id="AZF68113.1"/>
    </source>
</evidence>
<evidence type="ECO:0000256" key="5">
    <source>
        <dbReference type="ARBA" id="ARBA00022741"/>
    </source>
</evidence>
<comment type="subcellular location">
    <subcellularLocation>
        <location evidence="1 9">Cytoplasm</location>
    </subcellularLocation>
</comment>
<dbReference type="Proteomes" id="UP000278715">
    <property type="component" value="Chromosome"/>
</dbReference>
<dbReference type="KEGG" id="ssol:SULB_1352"/>
<evidence type="ECO:0000313" key="34">
    <source>
        <dbReference type="Proteomes" id="UP000594632"/>
    </source>
</evidence>
<evidence type="ECO:0000313" key="30">
    <source>
        <dbReference type="Proteomes" id="UP000273443"/>
    </source>
</evidence>
<dbReference type="GO" id="GO:0009228">
    <property type="term" value="P:thiamine biosynthetic process"/>
    <property type="evidence" value="ECO:0007669"/>
    <property type="project" value="UniProtKB-KW"/>
</dbReference>
<keyword evidence="5 9" id="KW-0547">Nucleotide-binding</keyword>
<reference evidence="27 28" key="4">
    <citation type="journal article" date="2018" name="Proc. Natl. Acad. Sci. U.S.A.">
        <title>Nonmutational mechanism of inheritance in the Archaeon Sulfolobus solfataricus.</title>
        <authorList>
            <person name="Payne S."/>
            <person name="McCarthy S."/>
            <person name="Johnson T."/>
            <person name="North E."/>
            <person name="Blum P."/>
        </authorList>
    </citation>
    <scope>NUCLEOTIDE SEQUENCE [LARGE SCALE GENOMIC DNA]</scope>
    <source>
        <strain evidence="15 27">SARC-H</strain>
        <strain evidence="16 31">SARC-I</strain>
        <strain evidence="18 32">SARC-N</strain>
        <strain evidence="19 33">SARC-O</strain>
        <strain evidence="20 28">SUL120</strain>
        <strain evidence="14 29">SULG</strain>
        <strain evidence="17 30">SULM</strain>
    </source>
</reference>
<dbReference type="GO" id="GO:0004810">
    <property type="term" value="F:CCA tRNA nucleotidyltransferase activity"/>
    <property type="evidence" value="ECO:0007669"/>
    <property type="project" value="InterPro"/>
</dbReference>
<dbReference type="CDD" id="cd11716">
    <property type="entry name" value="THUMP_ThiI"/>
    <property type="match status" value="1"/>
</dbReference>
<dbReference type="EMBL" id="LT549890">
    <property type="protein sequence ID" value="SAI83869.1"/>
    <property type="molecule type" value="Genomic_DNA"/>
</dbReference>
<dbReference type="Gene3D" id="3.30.2130.30">
    <property type="match status" value="1"/>
</dbReference>
<dbReference type="SUPFAM" id="SSF143437">
    <property type="entry name" value="THUMP domain-like"/>
    <property type="match status" value="1"/>
</dbReference>
<dbReference type="EC" id="2.8.1.4" evidence="9"/>
<keyword evidence="4 9" id="KW-0808">Transferase</keyword>
<dbReference type="PANTHER" id="PTHR43209">
    <property type="entry name" value="TRNA SULFURTRANSFERASE"/>
    <property type="match status" value="1"/>
</dbReference>
<evidence type="ECO:0000313" key="21">
    <source>
        <dbReference type="EMBL" id="QPG50632.1"/>
    </source>
</evidence>
<keyword evidence="3 9" id="KW-0820">tRNA-binding</keyword>
<dbReference type="Proteomes" id="UP000076770">
    <property type="component" value="Chromosome i"/>
</dbReference>
<evidence type="ECO:0000313" key="29">
    <source>
        <dbReference type="Proteomes" id="UP000273194"/>
    </source>
</evidence>
<reference evidence="12" key="5">
    <citation type="submission" date="2018-10" db="EMBL/GenBank/DDBJ databases">
        <authorList>
            <person name="McCarthy S."/>
            <person name="Gradnigo J."/>
            <person name="Johnson T."/>
            <person name="Payne S."/>
            <person name="Lipzen A."/>
            <person name="Schackwitz W."/>
            <person name="Martin J."/>
            <person name="Moriyama E."/>
            <person name="Blum P."/>
        </authorList>
    </citation>
    <scope>NUCLEOTIDE SEQUENCE</scope>
    <source>
        <strain evidence="11">SARC-B</strain>
        <strain evidence="12">SARC-C</strain>
        <strain evidence="13">SULA</strain>
    </source>
</reference>
<dbReference type="OrthoDB" id="372227at2157"/>
<dbReference type="GO" id="GO:0002937">
    <property type="term" value="P:tRNA 4-thiouridine biosynthesis"/>
    <property type="evidence" value="ECO:0007669"/>
    <property type="project" value="TreeGrafter"/>
</dbReference>
<dbReference type="EMBL" id="CP011057">
    <property type="protein sequence ID" value="AKA79033.1"/>
    <property type="molecule type" value="Genomic_DNA"/>
</dbReference>
<dbReference type="Proteomes" id="UP000033106">
    <property type="component" value="Chromosome"/>
</dbReference>
<dbReference type="Proteomes" id="UP000033085">
    <property type="component" value="Chromosome"/>
</dbReference>
<reference evidence="26" key="3">
    <citation type="submission" date="2016-04" db="EMBL/GenBank/DDBJ databases">
        <authorList>
            <person name="Shah S.A."/>
            <person name="Garrett R.A."/>
        </authorList>
    </citation>
    <scope>NUCLEOTIDE SEQUENCE [LARGE SCALE GENOMIC DNA]</scope>
    <source>
        <strain evidence="26">ATCC 35091 / DSM 1616 / JCM 8930 / NBRC 15331 / P1</strain>
    </source>
</reference>
<evidence type="ECO:0000313" key="25">
    <source>
        <dbReference type="Proteomes" id="UP000033106"/>
    </source>
</evidence>
<dbReference type="OMA" id="QTRRWFE"/>
<dbReference type="Proteomes" id="UP000282269">
    <property type="component" value="Chromosome"/>
</dbReference>
<dbReference type="EMBL" id="CP033237">
    <property type="protein sequence ID" value="AZF73353.1"/>
    <property type="molecule type" value="Genomic_DNA"/>
</dbReference>
<dbReference type="EMBL" id="CP050869">
    <property type="protein sequence ID" value="QPG50632.1"/>
    <property type="molecule type" value="Genomic_DNA"/>
</dbReference>
<dbReference type="Proteomes" id="UP000273443">
    <property type="component" value="Chromosome"/>
</dbReference>
<evidence type="ECO:0000256" key="8">
    <source>
        <dbReference type="ARBA" id="ARBA00022977"/>
    </source>
</evidence>
<dbReference type="GO" id="GO:0140741">
    <property type="term" value="F:tRNA-uracil-4 sulfurtransferase activity"/>
    <property type="evidence" value="ECO:0007669"/>
    <property type="project" value="UniProtKB-EC"/>
</dbReference>
<dbReference type="NCBIfam" id="TIGR00342">
    <property type="entry name" value="tRNA uracil 4-sulfurtransferase ThiI"/>
    <property type="match status" value="1"/>
</dbReference>
<evidence type="ECO:0000313" key="33">
    <source>
        <dbReference type="Proteomes" id="UP000282269"/>
    </source>
</evidence>
<feature type="binding site" evidence="9">
    <location>
        <position position="254"/>
    </location>
    <ligand>
        <name>ATP</name>
        <dbReference type="ChEBI" id="CHEBI:30616"/>
    </ligand>
</feature>
<reference evidence="23 24" key="1">
    <citation type="journal article" date="2015" name="Genome Announc.">
        <title>Complete Genome Sequence of Sulfolobus solfataricus Strain 98/2 and Evolved Derivatives.</title>
        <authorList>
            <person name="McCarthy S."/>
            <person name="Gradnigo J."/>
            <person name="Johnson T."/>
            <person name="Payne S."/>
            <person name="Lipzen A."/>
            <person name="Martin J."/>
            <person name="Schackwitz W."/>
            <person name="Moriyama E."/>
            <person name="Blum P."/>
        </authorList>
    </citation>
    <scope>NUCLEOTIDE SEQUENCE [LARGE SCALE GENOMIC DNA]</scope>
    <source>
        <strain evidence="23">98/2 SULC</strain>
        <strain evidence="11">SARC-B</strain>
        <strain evidence="12">SARC-C</strain>
        <strain evidence="13 25">SULA</strain>
        <strain evidence="24">SULB</strain>
    </source>
</reference>
<evidence type="ECO:0000256" key="9">
    <source>
        <dbReference type="HAMAP-Rule" id="MF_00021"/>
    </source>
</evidence>
<dbReference type="EMBL" id="CP033239">
    <property type="protein sequence ID" value="AZF78587.1"/>
    <property type="molecule type" value="Genomic_DNA"/>
</dbReference>
<organism evidence="12 23">
    <name type="scientific">Saccharolobus solfataricus</name>
    <name type="common">Sulfolobus solfataricus</name>
    <dbReference type="NCBI Taxonomy" id="2287"/>
    <lineage>
        <taxon>Archaea</taxon>
        <taxon>Thermoproteota</taxon>
        <taxon>Thermoprotei</taxon>
        <taxon>Sulfolobales</taxon>
        <taxon>Sulfolobaceae</taxon>
        <taxon>Saccharolobus</taxon>
    </lineage>
</organism>
<dbReference type="Proteomes" id="UP000273194">
    <property type="component" value="Chromosome"/>
</dbReference>
<evidence type="ECO:0000313" key="26">
    <source>
        <dbReference type="Proteomes" id="UP000076770"/>
    </source>
</evidence>
<reference evidence="22" key="2">
    <citation type="submission" date="2016-04" db="EMBL/GenBank/DDBJ databases">
        <authorList>
            <person name="Evans L.H."/>
            <person name="Alamgir A."/>
            <person name="Owens N."/>
            <person name="Weber N.D."/>
            <person name="Virtaneva K."/>
            <person name="Barbian K."/>
            <person name="Babar A."/>
            <person name="Rosenke K."/>
        </authorList>
    </citation>
    <scope>NUCLEOTIDE SEQUENCE</scope>
    <source>
        <strain evidence="22">P1</strain>
    </source>
</reference>
<dbReference type="GO" id="GO:0005524">
    <property type="term" value="F:ATP binding"/>
    <property type="evidence" value="ECO:0007669"/>
    <property type="project" value="UniProtKB-UniRule"/>
</dbReference>
<feature type="binding site" evidence="9">
    <location>
        <position position="276"/>
    </location>
    <ligand>
        <name>ATP</name>
        <dbReference type="ChEBI" id="CHEBI:30616"/>
    </ligand>
</feature>
<comment type="similarity">
    <text evidence="9">Belongs to the ThiI family.</text>
</comment>
<evidence type="ECO:0000313" key="31">
    <source>
        <dbReference type="Proteomes" id="UP000275843"/>
    </source>
</evidence>
<dbReference type="PANTHER" id="PTHR43209:SF1">
    <property type="entry name" value="TRNA SULFURTRANSFERASE"/>
    <property type="match status" value="1"/>
</dbReference>